<dbReference type="InterPro" id="IPR050553">
    <property type="entry name" value="Thioredoxin_ResA/DsbE_sf"/>
</dbReference>
<comment type="caution">
    <text evidence="6">The sequence shown here is derived from an EMBL/GenBank/DDBJ whole genome shotgun (WGS) entry which is preliminary data.</text>
</comment>
<evidence type="ECO:0000256" key="2">
    <source>
        <dbReference type="ARBA" id="ARBA00022748"/>
    </source>
</evidence>
<dbReference type="AlphaFoldDB" id="A0A841K2A4"/>
<accession>A0A841K2A4</accession>
<feature type="signal peptide" evidence="4">
    <location>
        <begin position="1"/>
        <end position="29"/>
    </location>
</feature>
<dbReference type="Pfam" id="PF08534">
    <property type="entry name" value="Redoxin"/>
    <property type="match status" value="1"/>
</dbReference>
<dbReference type="PROSITE" id="PS00194">
    <property type="entry name" value="THIOREDOXIN_1"/>
    <property type="match status" value="1"/>
</dbReference>
<feature type="chain" id="PRO_5032984067" evidence="4">
    <location>
        <begin position="30"/>
        <end position="193"/>
    </location>
</feature>
<gene>
    <name evidence="6" type="ORF">HNQ73_000239</name>
</gene>
<evidence type="ECO:0000313" key="6">
    <source>
        <dbReference type="EMBL" id="MBB6166631.1"/>
    </source>
</evidence>
<dbReference type="InterPro" id="IPR006311">
    <property type="entry name" value="TAT_signal"/>
</dbReference>
<protein>
    <submittedName>
        <fullName evidence="6">Thiol-disulfide isomerase/thioredoxin</fullName>
    </submittedName>
</protein>
<organism evidence="6 7">
    <name type="scientific">Chelatococcus composti</name>
    <dbReference type="NCBI Taxonomy" id="1743235"/>
    <lineage>
        <taxon>Bacteria</taxon>
        <taxon>Pseudomonadati</taxon>
        <taxon>Pseudomonadota</taxon>
        <taxon>Alphaproteobacteria</taxon>
        <taxon>Hyphomicrobiales</taxon>
        <taxon>Chelatococcaceae</taxon>
        <taxon>Chelatococcus</taxon>
    </lineage>
</organism>
<dbReference type="CDD" id="cd02966">
    <property type="entry name" value="TlpA_like_family"/>
    <property type="match status" value="1"/>
</dbReference>
<evidence type="ECO:0000313" key="7">
    <source>
        <dbReference type="Proteomes" id="UP000588017"/>
    </source>
</evidence>
<reference evidence="6 7" key="1">
    <citation type="submission" date="2020-08" db="EMBL/GenBank/DDBJ databases">
        <title>Genomic Encyclopedia of Type Strains, Phase IV (KMG-IV): sequencing the most valuable type-strain genomes for metagenomic binning, comparative biology and taxonomic classification.</title>
        <authorList>
            <person name="Goeker M."/>
        </authorList>
    </citation>
    <scope>NUCLEOTIDE SEQUENCE [LARGE SCALE GENOMIC DNA]</scope>
    <source>
        <strain evidence="6 7">DSM 101465</strain>
    </source>
</reference>
<dbReference type="InterPro" id="IPR036249">
    <property type="entry name" value="Thioredoxin-like_sf"/>
</dbReference>
<dbReference type="Gene3D" id="3.40.30.10">
    <property type="entry name" value="Glutaredoxin"/>
    <property type="match status" value="1"/>
</dbReference>
<dbReference type="InterPro" id="IPR017937">
    <property type="entry name" value="Thioredoxin_CS"/>
</dbReference>
<dbReference type="PANTHER" id="PTHR42852">
    <property type="entry name" value="THIOL:DISULFIDE INTERCHANGE PROTEIN DSBE"/>
    <property type="match status" value="1"/>
</dbReference>
<dbReference type="InterPro" id="IPR013740">
    <property type="entry name" value="Redoxin"/>
</dbReference>
<dbReference type="PROSITE" id="PS51318">
    <property type="entry name" value="TAT"/>
    <property type="match status" value="1"/>
</dbReference>
<dbReference type="GO" id="GO:0016853">
    <property type="term" value="F:isomerase activity"/>
    <property type="evidence" value="ECO:0007669"/>
    <property type="project" value="UniProtKB-KW"/>
</dbReference>
<dbReference type="Proteomes" id="UP000588017">
    <property type="component" value="Unassembled WGS sequence"/>
</dbReference>
<dbReference type="GO" id="GO:0030313">
    <property type="term" value="C:cell envelope"/>
    <property type="evidence" value="ECO:0007669"/>
    <property type="project" value="UniProtKB-SubCell"/>
</dbReference>
<dbReference type="EMBL" id="JACHEH010000001">
    <property type="protein sequence ID" value="MBB6166631.1"/>
    <property type="molecule type" value="Genomic_DNA"/>
</dbReference>
<dbReference type="PROSITE" id="PS51352">
    <property type="entry name" value="THIOREDOXIN_2"/>
    <property type="match status" value="1"/>
</dbReference>
<evidence type="ECO:0000256" key="4">
    <source>
        <dbReference type="SAM" id="SignalP"/>
    </source>
</evidence>
<keyword evidence="6" id="KW-0413">Isomerase</keyword>
<keyword evidence="7" id="KW-1185">Reference proteome</keyword>
<dbReference type="InterPro" id="IPR013766">
    <property type="entry name" value="Thioredoxin_domain"/>
</dbReference>
<name>A0A841K2A4_9HYPH</name>
<dbReference type="SUPFAM" id="SSF52833">
    <property type="entry name" value="Thioredoxin-like"/>
    <property type="match status" value="1"/>
</dbReference>
<evidence type="ECO:0000256" key="1">
    <source>
        <dbReference type="ARBA" id="ARBA00004196"/>
    </source>
</evidence>
<evidence type="ECO:0000259" key="5">
    <source>
        <dbReference type="PROSITE" id="PS51352"/>
    </source>
</evidence>
<dbReference type="RefSeq" id="WP_183331448.1">
    <property type="nucleotide sequence ID" value="NZ_JACHEH010000001.1"/>
</dbReference>
<keyword evidence="4" id="KW-0732">Signal</keyword>
<keyword evidence="3" id="KW-0676">Redox-active center</keyword>
<dbReference type="PANTHER" id="PTHR42852:SF13">
    <property type="entry name" value="PROTEIN DIPZ"/>
    <property type="match status" value="1"/>
</dbReference>
<dbReference type="GO" id="GO:0015036">
    <property type="term" value="F:disulfide oxidoreductase activity"/>
    <property type="evidence" value="ECO:0007669"/>
    <property type="project" value="UniProtKB-ARBA"/>
</dbReference>
<comment type="subcellular location">
    <subcellularLocation>
        <location evidence="1">Cell envelope</location>
    </subcellularLocation>
</comment>
<feature type="domain" description="Thioredoxin" evidence="5">
    <location>
        <begin position="43"/>
        <end position="193"/>
    </location>
</feature>
<keyword evidence="2" id="KW-0201">Cytochrome c-type biogenesis</keyword>
<sequence length="193" mass="21505">MMRSCPLSRRTFIGSLATVLALPARPAQATPALRQSSSQFVWLEPRRQMPALTLTDVRGRRHRLAPDGRVHVLNFWASWCPPCREEMPRLEAFARRRDARRINVAAISFDRDGASAVAPFLKRYGIEKLPVFIDPEGDVAYSDAGNRKGAPFALYGMPITYVVDRQGDIVGYISGAVDWLQPEAEAFLAAFTA</sequence>
<proteinExistence type="predicted"/>
<dbReference type="GO" id="GO:0017004">
    <property type="term" value="P:cytochrome complex assembly"/>
    <property type="evidence" value="ECO:0007669"/>
    <property type="project" value="UniProtKB-KW"/>
</dbReference>
<evidence type="ECO:0000256" key="3">
    <source>
        <dbReference type="ARBA" id="ARBA00023284"/>
    </source>
</evidence>